<proteinExistence type="predicted"/>
<protein>
    <submittedName>
        <fullName evidence="1">Uncharacterized protein</fullName>
    </submittedName>
</protein>
<dbReference type="EMBL" id="LAZR01010704">
    <property type="protein sequence ID" value="KKM65562.1"/>
    <property type="molecule type" value="Genomic_DNA"/>
</dbReference>
<evidence type="ECO:0000313" key="1">
    <source>
        <dbReference type="EMBL" id="KKM65562.1"/>
    </source>
</evidence>
<organism evidence="1">
    <name type="scientific">marine sediment metagenome</name>
    <dbReference type="NCBI Taxonomy" id="412755"/>
    <lineage>
        <taxon>unclassified sequences</taxon>
        <taxon>metagenomes</taxon>
        <taxon>ecological metagenomes</taxon>
    </lineage>
</organism>
<gene>
    <name evidence="1" type="ORF">LCGC14_1489960</name>
</gene>
<dbReference type="AlphaFoldDB" id="A0A0F9M8S4"/>
<feature type="non-terminal residue" evidence="1">
    <location>
        <position position="1"/>
    </location>
</feature>
<accession>A0A0F9M8S4</accession>
<reference evidence="1" key="1">
    <citation type="journal article" date="2015" name="Nature">
        <title>Complex archaea that bridge the gap between prokaryotes and eukaryotes.</title>
        <authorList>
            <person name="Spang A."/>
            <person name="Saw J.H."/>
            <person name="Jorgensen S.L."/>
            <person name="Zaremba-Niedzwiedzka K."/>
            <person name="Martijn J."/>
            <person name="Lind A.E."/>
            <person name="van Eijk R."/>
            <person name="Schleper C."/>
            <person name="Guy L."/>
            <person name="Ettema T.J."/>
        </authorList>
    </citation>
    <scope>NUCLEOTIDE SEQUENCE</scope>
</reference>
<sequence>DGNHPTWQKSDYDSQAQKYGGSLEQIEYSLADDSTWEFYEPGDTLR</sequence>
<name>A0A0F9M8S4_9ZZZZ</name>
<comment type="caution">
    <text evidence="1">The sequence shown here is derived from an EMBL/GenBank/DDBJ whole genome shotgun (WGS) entry which is preliminary data.</text>
</comment>